<name>A0A098ELC1_9BACL</name>
<evidence type="ECO:0000313" key="4">
    <source>
        <dbReference type="Proteomes" id="UP000043699"/>
    </source>
</evidence>
<dbReference type="SMART" id="SM00914">
    <property type="entry name" value="IDEAL"/>
    <property type="match status" value="1"/>
</dbReference>
<dbReference type="InterPro" id="IPR038091">
    <property type="entry name" value="UPF0302_N_sf"/>
</dbReference>
<comment type="similarity">
    <text evidence="1">Belongs to the UPF0302 family.</text>
</comment>
<dbReference type="OrthoDB" id="2155814at2"/>
<dbReference type="InterPro" id="IPR011188">
    <property type="entry name" value="UPF0302"/>
</dbReference>
<organism evidence="3 4">
    <name type="scientific">Planococcus massiliensis</name>
    <dbReference type="NCBI Taxonomy" id="1499687"/>
    <lineage>
        <taxon>Bacteria</taxon>
        <taxon>Bacillati</taxon>
        <taxon>Bacillota</taxon>
        <taxon>Bacilli</taxon>
        <taxon>Bacillales</taxon>
        <taxon>Caryophanaceae</taxon>
        <taxon>Planococcus</taxon>
    </lineage>
</organism>
<evidence type="ECO:0000313" key="3">
    <source>
        <dbReference type="EMBL" id="CEG22607.1"/>
    </source>
</evidence>
<reference evidence="3 4" key="1">
    <citation type="submission" date="2014-09" db="EMBL/GenBank/DDBJ databases">
        <authorList>
            <person name="Urmite Genomes Urmite Genomes"/>
        </authorList>
    </citation>
    <scope>NUCLEOTIDE SEQUENCE [LARGE SCALE GENOMIC DNA]</scope>
    <source>
        <strain evidence="3 4">ES2</strain>
    </source>
</reference>
<dbReference type="InterPro" id="IPR014963">
    <property type="entry name" value="UPF0302_N"/>
</dbReference>
<dbReference type="HAMAP" id="MF_00760">
    <property type="entry name" value="UPF0302"/>
    <property type="match status" value="1"/>
</dbReference>
<dbReference type="Gene3D" id="4.10.810.10">
    <property type="entry name" value="Virus Scaffolding Protein, Chain A"/>
    <property type="match status" value="1"/>
</dbReference>
<accession>A0A098ELC1</accession>
<dbReference type="PIRSF" id="PIRSF007165">
    <property type="entry name" value="UCP007165"/>
    <property type="match status" value="1"/>
</dbReference>
<gene>
    <name evidence="3" type="ORF">BN1080_01538</name>
</gene>
<feature type="domain" description="IDEAL" evidence="2">
    <location>
        <begin position="139"/>
        <end position="175"/>
    </location>
</feature>
<dbReference type="InterPro" id="IPR027393">
    <property type="entry name" value="Virus_scaffolding_prot_C"/>
</dbReference>
<proteinExistence type="inferred from homology"/>
<dbReference type="Pfam" id="PF08858">
    <property type="entry name" value="IDEAL"/>
    <property type="match status" value="1"/>
</dbReference>
<evidence type="ECO:0000259" key="2">
    <source>
        <dbReference type="SMART" id="SM00914"/>
    </source>
</evidence>
<sequence>MTAYVSIGEKKQFVKWFLQSYKMKRRECIWILNYMLSNEELLEKTHFVEEAHYCPRAMVMSSTESDEIPFRFYKGNLMTADAEKSFHDLRLNPDDDLYVQLNFPNRPPSPLYLSVLEENPYMPKNEAIIDQDRLLAEQVLEESMSTFQEEKILQQIDEALDANDRERFFELSAMLHSVKTLKKMESE</sequence>
<dbReference type="Gene3D" id="3.40.1530.30">
    <property type="entry name" value="Uncharacterised family UPF0302, N-terminal domain"/>
    <property type="match status" value="1"/>
</dbReference>
<dbReference type="RefSeq" id="WP_052651403.1">
    <property type="nucleotide sequence ID" value="NZ_CCXS01000001.1"/>
</dbReference>
<dbReference type="InterPro" id="IPR014957">
    <property type="entry name" value="IDEAL_dom"/>
</dbReference>
<dbReference type="NCBIfam" id="NF002965">
    <property type="entry name" value="PRK03636.1"/>
    <property type="match status" value="1"/>
</dbReference>
<protein>
    <recommendedName>
        <fullName evidence="1">UPF0302 protein BN1080_01538</fullName>
    </recommendedName>
</protein>
<dbReference type="Pfam" id="PF08864">
    <property type="entry name" value="UPF0302"/>
    <property type="match status" value="1"/>
</dbReference>
<dbReference type="AlphaFoldDB" id="A0A098ELC1"/>
<dbReference type="EMBL" id="CCXS01000001">
    <property type="protein sequence ID" value="CEG22607.1"/>
    <property type="molecule type" value="Genomic_DNA"/>
</dbReference>
<keyword evidence="4" id="KW-1185">Reference proteome</keyword>
<dbReference type="Proteomes" id="UP000043699">
    <property type="component" value="Unassembled WGS sequence"/>
</dbReference>
<evidence type="ECO:0000256" key="1">
    <source>
        <dbReference type="HAMAP-Rule" id="MF_00760"/>
    </source>
</evidence>
<dbReference type="STRING" id="1499687.BN1080_01538"/>